<accession>A0A5B6WDV6</accession>
<dbReference type="InterPro" id="IPR012337">
    <property type="entry name" value="RNaseH-like_sf"/>
</dbReference>
<gene>
    <name evidence="1" type="ORF">EPI10_019962</name>
</gene>
<dbReference type="GO" id="GO:0006508">
    <property type="term" value="P:proteolysis"/>
    <property type="evidence" value="ECO:0007669"/>
    <property type="project" value="UniProtKB-KW"/>
</dbReference>
<name>A0A5B6WDV6_9ROSI</name>
<dbReference type="SUPFAM" id="SSF53098">
    <property type="entry name" value="Ribonuclease H-like"/>
    <property type="match status" value="1"/>
</dbReference>
<dbReference type="GO" id="GO:0008233">
    <property type="term" value="F:peptidase activity"/>
    <property type="evidence" value="ECO:0007669"/>
    <property type="project" value="UniProtKB-KW"/>
</dbReference>
<evidence type="ECO:0000313" key="2">
    <source>
        <dbReference type="Proteomes" id="UP000325315"/>
    </source>
</evidence>
<proteinExistence type="predicted"/>
<dbReference type="EMBL" id="SMMG02000003">
    <property type="protein sequence ID" value="KAA3479456.1"/>
    <property type="molecule type" value="Genomic_DNA"/>
</dbReference>
<keyword evidence="1" id="KW-0378">Hydrolase</keyword>
<comment type="caution">
    <text evidence="1">The sequence shown here is derived from an EMBL/GenBank/DDBJ whole genome shotgun (WGS) entry which is preliminary data.</text>
</comment>
<keyword evidence="1" id="KW-0645">Protease</keyword>
<dbReference type="Gene3D" id="3.30.420.10">
    <property type="entry name" value="Ribonuclease H-like superfamily/Ribonuclease H"/>
    <property type="match status" value="1"/>
</dbReference>
<keyword evidence="2" id="KW-1185">Reference proteome</keyword>
<dbReference type="Proteomes" id="UP000325315">
    <property type="component" value="Unassembled WGS sequence"/>
</dbReference>
<reference evidence="2" key="1">
    <citation type="journal article" date="2019" name="Plant Biotechnol. J.">
        <title>Genome sequencing of the Australian wild diploid species Gossypium australe highlights disease resistance and delayed gland morphogenesis.</title>
        <authorList>
            <person name="Cai Y."/>
            <person name="Cai X."/>
            <person name="Wang Q."/>
            <person name="Wang P."/>
            <person name="Zhang Y."/>
            <person name="Cai C."/>
            <person name="Xu Y."/>
            <person name="Wang K."/>
            <person name="Zhou Z."/>
            <person name="Wang C."/>
            <person name="Geng S."/>
            <person name="Li B."/>
            <person name="Dong Q."/>
            <person name="Hou Y."/>
            <person name="Wang H."/>
            <person name="Ai P."/>
            <person name="Liu Z."/>
            <person name="Yi F."/>
            <person name="Sun M."/>
            <person name="An G."/>
            <person name="Cheng J."/>
            <person name="Zhang Y."/>
            <person name="Shi Q."/>
            <person name="Xie Y."/>
            <person name="Shi X."/>
            <person name="Chang Y."/>
            <person name="Huang F."/>
            <person name="Chen Y."/>
            <person name="Hong S."/>
            <person name="Mi L."/>
            <person name="Sun Q."/>
            <person name="Zhang L."/>
            <person name="Zhou B."/>
            <person name="Peng R."/>
            <person name="Zhang X."/>
            <person name="Liu F."/>
        </authorList>
    </citation>
    <scope>NUCLEOTIDE SEQUENCE [LARGE SCALE GENOMIC DNA]</scope>
    <source>
        <strain evidence="2">cv. PA1801</strain>
    </source>
</reference>
<evidence type="ECO:0000313" key="1">
    <source>
        <dbReference type="EMBL" id="KAA3479456.1"/>
    </source>
</evidence>
<dbReference type="AlphaFoldDB" id="A0A5B6WDV6"/>
<protein>
    <submittedName>
        <fullName evidence="1">Gag protease polyprotein</fullName>
    </submittedName>
</protein>
<dbReference type="InterPro" id="IPR036397">
    <property type="entry name" value="RNaseH_sf"/>
</dbReference>
<dbReference type="GO" id="GO:0003676">
    <property type="term" value="F:nucleic acid binding"/>
    <property type="evidence" value="ECO:0007669"/>
    <property type="project" value="InterPro"/>
</dbReference>
<dbReference type="OrthoDB" id="1909122at2759"/>
<sequence>MNFVSGLLLTPTKKNLKLHEALGTRLKFSTTFHPQSDKQSERVIQILKDMLRGFIIGFIGSWGEYLPLAKFVYNKSF</sequence>
<organism evidence="1 2">
    <name type="scientific">Gossypium australe</name>
    <dbReference type="NCBI Taxonomy" id="47621"/>
    <lineage>
        <taxon>Eukaryota</taxon>
        <taxon>Viridiplantae</taxon>
        <taxon>Streptophyta</taxon>
        <taxon>Embryophyta</taxon>
        <taxon>Tracheophyta</taxon>
        <taxon>Spermatophyta</taxon>
        <taxon>Magnoliopsida</taxon>
        <taxon>eudicotyledons</taxon>
        <taxon>Gunneridae</taxon>
        <taxon>Pentapetalae</taxon>
        <taxon>rosids</taxon>
        <taxon>malvids</taxon>
        <taxon>Malvales</taxon>
        <taxon>Malvaceae</taxon>
        <taxon>Malvoideae</taxon>
        <taxon>Gossypium</taxon>
    </lineage>
</organism>